<dbReference type="Proteomes" id="UP000306393">
    <property type="component" value="Unassembled WGS sequence"/>
</dbReference>
<comment type="caution">
    <text evidence="4">The sequence shown here is derived from an EMBL/GenBank/DDBJ whole genome shotgun (WGS) entry which is preliminary data.</text>
</comment>
<proteinExistence type="predicted"/>
<evidence type="ECO:0000313" key="6">
    <source>
        <dbReference type="Proteomes" id="UP000661012"/>
    </source>
</evidence>
<keyword evidence="6" id="KW-1185">Reference proteome</keyword>
<dbReference type="InterPro" id="IPR035348">
    <property type="entry name" value="MoaF_C"/>
</dbReference>
<evidence type="ECO:0000313" key="5">
    <source>
        <dbReference type="Proteomes" id="UP000306393"/>
    </source>
</evidence>
<dbReference type="EMBL" id="JACYNN010000018">
    <property type="protein sequence ID" value="MBD8108452.1"/>
    <property type="molecule type" value="Genomic_DNA"/>
</dbReference>
<accession>A0A3S7S852</accession>
<dbReference type="STRING" id="1219360.GCA_001571305_04260"/>
<organism evidence="4 5">
    <name type="scientific">Erwinia persicina</name>
    <dbReference type="NCBI Taxonomy" id="55211"/>
    <lineage>
        <taxon>Bacteria</taxon>
        <taxon>Pseudomonadati</taxon>
        <taxon>Pseudomonadota</taxon>
        <taxon>Gammaproteobacteria</taxon>
        <taxon>Enterobacterales</taxon>
        <taxon>Erwiniaceae</taxon>
        <taxon>Erwinia</taxon>
    </lineage>
</organism>
<gene>
    <name evidence="4" type="ORF">EpCFBP13511_21920</name>
    <name evidence="3" type="ORF">IFT93_18880</name>
</gene>
<dbReference type="Pfam" id="PF10703">
    <property type="entry name" value="MoaF"/>
    <property type="match status" value="1"/>
</dbReference>
<dbReference type="Pfam" id="PF17409">
    <property type="entry name" value="MoaF_C"/>
    <property type="match status" value="1"/>
</dbReference>
<evidence type="ECO:0000259" key="2">
    <source>
        <dbReference type="Pfam" id="PF17409"/>
    </source>
</evidence>
<evidence type="ECO:0000259" key="1">
    <source>
        <dbReference type="Pfam" id="PF10703"/>
    </source>
</evidence>
<protein>
    <submittedName>
        <fullName evidence="3">MoaF N-terminal domain-containing protein</fullName>
    </submittedName>
</protein>
<feature type="domain" description="MoaF C-terminal" evidence="2">
    <location>
        <begin position="150"/>
        <end position="256"/>
    </location>
</feature>
<dbReference type="KEGG" id="epe:CI789_17785"/>
<sequence length="269" mass="30426">MNMNASVLSPLAEPGWKNYDDFSRGIDINRLPSTRHWAGKTLDLALNDGSILQLNFHAAAVHHRLTWRWGGEEGEAQIDEVCVSKNRYFFSFPLSALQSLALVMNTTTARALVVRCSILPAAEAQGGSRLSQQFYTGAVATQTPSGFEPQLTRELIGYRTLNIYSPHHYYEHFYVNSQRYAWQNLRGEQFGHGDMDYATYYKFEPDMYLFTFREKIIPVCSVFFFDYQACRCTGIFMGITAAGEVQIRPAGAIISKMSFNCYPAGVVPF</sequence>
<feature type="domain" description="Molybdenum cofactor biosynthesis protein F N-terminal" evidence="1">
    <location>
        <begin position="15"/>
        <end position="116"/>
    </location>
</feature>
<evidence type="ECO:0000313" key="4">
    <source>
        <dbReference type="EMBL" id="TKJ84011.1"/>
    </source>
</evidence>
<dbReference type="InterPro" id="IPR024724">
    <property type="entry name" value="MoaF_N"/>
</dbReference>
<evidence type="ECO:0000313" key="3">
    <source>
        <dbReference type="EMBL" id="MBD8108452.1"/>
    </source>
</evidence>
<dbReference type="OrthoDB" id="8537304at2"/>
<dbReference type="EMBL" id="QGAC01000031">
    <property type="protein sequence ID" value="TKJ84011.1"/>
    <property type="molecule type" value="Genomic_DNA"/>
</dbReference>
<reference evidence="4 5" key="1">
    <citation type="journal article" date="2019" name="Sci. Rep.">
        <title>Differences in resource use lead to coexistence of seed-transmitted microbial populations.</title>
        <authorList>
            <person name="Torres-Cortes G."/>
            <person name="Garcia B.J."/>
            <person name="Compant S."/>
            <person name="Rezki S."/>
            <person name="Jones P."/>
            <person name="Preveaux A."/>
            <person name="Briand M."/>
            <person name="Roulet A."/>
            <person name="Bouchez O."/>
            <person name="Jacobson D."/>
            <person name="Barret M."/>
        </authorList>
    </citation>
    <scope>NUCLEOTIDE SEQUENCE [LARGE SCALE GENOMIC DNA]</scope>
    <source>
        <strain evidence="4 5">CFBP13511</strain>
    </source>
</reference>
<dbReference type="AlphaFoldDB" id="A0A3S7S852"/>
<reference evidence="3 6" key="2">
    <citation type="journal article" date="2020" name="FEMS Microbiol. Ecol.">
        <title>Temporal dynamics of bacterial communities during seed development and maturation.</title>
        <authorList>
            <person name="Chesneau G."/>
            <person name="Torres-Cortes G."/>
            <person name="Briand M."/>
            <person name="Darrasse A."/>
            <person name="Preveaux A."/>
            <person name="Marais C."/>
            <person name="Jacques M.A."/>
            <person name="Shade A."/>
            <person name="Barret M."/>
        </authorList>
    </citation>
    <scope>NUCLEOTIDE SEQUENCE [LARGE SCALE GENOMIC DNA]</scope>
    <source>
        <strain evidence="3 6">CFBP13732</strain>
    </source>
</reference>
<name>A0A3S7S852_9GAMM</name>
<dbReference type="Proteomes" id="UP000661012">
    <property type="component" value="Unassembled WGS sequence"/>
</dbReference>